<comment type="caution">
    <text evidence="2">The sequence shown here is derived from an EMBL/GenBank/DDBJ whole genome shotgun (WGS) entry which is preliminary data.</text>
</comment>
<dbReference type="InterPro" id="IPR041657">
    <property type="entry name" value="HTH_17"/>
</dbReference>
<name>A0A2W7CBT6_9HYPH</name>
<accession>A0A2W7CBT6</accession>
<proteinExistence type="predicted"/>
<protein>
    <recommendedName>
        <fullName evidence="1">Helix-turn-helix domain-containing protein</fullName>
    </recommendedName>
</protein>
<reference evidence="3" key="1">
    <citation type="submission" date="2017-03" db="EMBL/GenBank/DDBJ databases">
        <authorList>
            <person name="Safronova V.I."/>
            <person name="Sazanova A.L."/>
            <person name="Chirak E.R."/>
        </authorList>
    </citation>
    <scope>NUCLEOTIDE SEQUENCE [LARGE SCALE GENOMIC DNA]</scope>
    <source>
        <strain evidence="3">Ach-343</strain>
    </source>
</reference>
<sequence>MENQKFGLTIEEAVDRSGIGRTKIFEAIKLGKLTARKAGRRTIILSEELSEYLKSLPVREAA</sequence>
<evidence type="ECO:0000313" key="3">
    <source>
        <dbReference type="Proteomes" id="UP000248616"/>
    </source>
</evidence>
<dbReference type="RefSeq" id="WP_245445758.1">
    <property type="nucleotide sequence ID" value="NZ_MZXV01000013.1"/>
</dbReference>
<dbReference type="EMBL" id="MZXV01000013">
    <property type="protein sequence ID" value="PZV39741.1"/>
    <property type="molecule type" value="Genomic_DNA"/>
</dbReference>
<evidence type="ECO:0000313" key="2">
    <source>
        <dbReference type="EMBL" id="PZV39741.1"/>
    </source>
</evidence>
<dbReference type="AlphaFoldDB" id="A0A2W7CBT6"/>
<gene>
    <name evidence="2" type="ORF">B5V02_07375</name>
</gene>
<organism evidence="2 3">
    <name type="scientific">Mesorhizobium kowhaii</name>
    <dbReference type="NCBI Taxonomy" id="1300272"/>
    <lineage>
        <taxon>Bacteria</taxon>
        <taxon>Pseudomonadati</taxon>
        <taxon>Pseudomonadota</taxon>
        <taxon>Alphaproteobacteria</taxon>
        <taxon>Hyphomicrobiales</taxon>
        <taxon>Phyllobacteriaceae</taxon>
        <taxon>Mesorhizobium</taxon>
    </lineage>
</organism>
<dbReference type="Proteomes" id="UP000248616">
    <property type="component" value="Unassembled WGS sequence"/>
</dbReference>
<dbReference type="Pfam" id="PF12728">
    <property type="entry name" value="HTH_17"/>
    <property type="match status" value="1"/>
</dbReference>
<keyword evidence="3" id="KW-1185">Reference proteome</keyword>
<evidence type="ECO:0000259" key="1">
    <source>
        <dbReference type="Pfam" id="PF12728"/>
    </source>
</evidence>
<feature type="domain" description="Helix-turn-helix" evidence="1">
    <location>
        <begin position="8"/>
        <end position="55"/>
    </location>
</feature>